<dbReference type="InterPro" id="IPR036427">
    <property type="entry name" value="Bromodomain-like_sf"/>
</dbReference>
<dbReference type="Gene3D" id="1.20.1270.220">
    <property type="match status" value="1"/>
</dbReference>
<dbReference type="Pfam" id="PF17035">
    <property type="entry name" value="BET"/>
    <property type="match status" value="1"/>
</dbReference>
<dbReference type="InterPro" id="IPR027353">
    <property type="entry name" value="NET_dom"/>
</dbReference>
<dbReference type="Gene3D" id="1.20.920.10">
    <property type="entry name" value="Bromodomain-like"/>
    <property type="match status" value="1"/>
</dbReference>
<evidence type="ECO:0000313" key="8">
    <source>
        <dbReference type="EMBL" id="CAH2037095.1"/>
    </source>
</evidence>
<feature type="compositionally biased region" description="Polar residues" evidence="5">
    <location>
        <begin position="18"/>
        <end position="27"/>
    </location>
</feature>
<dbReference type="PRINTS" id="PR00503">
    <property type="entry name" value="BROMODOMAIN"/>
</dbReference>
<feature type="region of interest" description="Disordered" evidence="5">
    <location>
        <begin position="1"/>
        <end position="33"/>
    </location>
</feature>
<evidence type="ECO:0000313" key="9">
    <source>
        <dbReference type="Proteomes" id="UP000836841"/>
    </source>
</evidence>
<accession>A0AAU9RAT3</accession>
<evidence type="ECO:0000259" key="6">
    <source>
        <dbReference type="PROSITE" id="PS50014"/>
    </source>
</evidence>
<feature type="domain" description="Bromo" evidence="6">
    <location>
        <begin position="145"/>
        <end position="217"/>
    </location>
</feature>
<feature type="compositionally biased region" description="Basic and acidic residues" evidence="5">
    <location>
        <begin position="396"/>
        <end position="414"/>
    </location>
</feature>
<dbReference type="Pfam" id="PF00439">
    <property type="entry name" value="Bromodomain"/>
    <property type="match status" value="1"/>
</dbReference>
<organism evidence="8 9">
    <name type="scientific">Thlaspi arvense</name>
    <name type="common">Field penny-cress</name>
    <dbReference type="NCBI Taxonomy" id="13288"/>
    <lineage>
        <taxon>Eukaryota</taxon>
        <taxon>Viridiplantae</taxon>
        <taxon>Streptophyta</taxon>
        <taxon>Embryophyta</taxon>
        <taxon>Tracheophyta</taxon>
        <taxon>Spermatophyta</taxon>
        <taxon>Magnoliopsida</taxon>
        <taxon>eudicotyledons</taxon>
        <taxon>Gunneridae</taxon>
        <taxon>Pentapetalae</taxon>
        <taxon>rosids</taxon>
        <taxon>malvids</taxon>
        <taxon>Brassicales</taxon>
        <taxon>Brassicaceae</taxon>
        <taxon>Thlaspideae</taxon>
        <taxon>Thlaspi</taxon>
    </lineage>
</organism>
<dbReference type="PANTHER" id="PTHR45926">
    <property type="entry name" value="OSJNBA0053K19.4 PROTEIN"/>
    <property type="match status" value="1"/>
</dbReference>
<dbReference type="EMBL" id="OU466857">
    <property type="protein sequence ID" value="CAH2037095.1"/>
    <property type="molecule type" value="Genomic_DNA"/>
</dbReference>
<dbReference type="InterPro" id="IPR038336">
    <property type="entry name" value="NET_sf"/>
</dbReference>
<evidence type="ECO:0000256" key="1">
    <source>
        <dbReference type="ARBA" id="ARBA00023015"/>
    </source>
</evidence>
<keyword evidence="9" id="KW-1185">Reference proteome</keyword>
<gene>
    <name evidence="8" type="ORF">TAV2_LOCUS2701</name>
</gene>
<dbReference type="SMART" id="SM00297">
    <property type="entry name" value="BROMO"/>
    <property type="match status" value="1"/>
</dbReference>
<dbReference type="SUPFAM" id="SSF47370">
    <property type="entry name" value="Bromodomain"/>
    <property type="match status" value="1"/>
</dbReference>
<reference evidence="8 9" key="1">
    <citation type="submission" date="2022-03" db="EMBL/GenBank/DDBJ databases">
        <authorList>
            <person name="Nunn A."/>
            <person name="Chopra R."/>
            <person name="Nunn A."/>
            <person name="Contreras Garrido A."/>
        </authorList>
    </citation>
    <scope>NUCLEOTIDE SEQUENCE [LARGE SCALE GENOMIC DNA]</scope>
</reference>
<dbReference type="AlphaFoldDB" id="A0AAU9RAT3"/>
<protein>
    <submittedName>
        <fullName evidence="8">Uncharacterized protein</fullName>
    </submittedName>
</protein>
<evidence type="ECO:0000256" key="5">
    <source>
        <dbReference type="SAM" id="MobiDB-lite"/>
    </source>
</evidence>
<evidence type="ECO:0000256" key="3">
    <source>
        <dbReference type="ARBA" id="ARBA00023163"/>
    </source>
</evidence>
<evidence type="ECO:0000259" key="7">
    <source>
        <dbReference type="PROSITE" id="PS51525"/>
    </source>
</evidence>
<keyword evidence="2 4" id="KW-0103">Bromodomain</keyword>
<dbReference type="Proteomes" id="UP000836841">
    <property type="component" value="Chromosome 1"/>
</dbReference>
<evidence type="ECO:0000256" key="2">
    <source>
        <dbReference type="ARBA" id="ARBA00023117"/>
    </source>
</evidence>
<dbReference type="PROSITE" id="PS51525">
    <property type="entry name" value="NET"/>
    <property type="match status" value="1"/>
</dbReference>
<feature type="compositionally biased region" description="Polar residues" evidence="5">
    <location>
        <begin position="420"/>
        <end position="435"/>
    </location>
</feature>
<keyword evidence="1" id="KW-0805">Transcription regulation</keyword>
<feature type="compositionally biased region" description="Low complexity" evidence="5">
    <location>
        <begin position="451"/>
        <end position="487"/>
    </location>
</feature>
<feature type="region of interest" description="Disordered" evidence="5">
    <location>
        <begin position="395"/>
        <end position="487"/>
    </location>
</feature>
<dbReference type="InterPro" id="IPR001487">
    <property type="entry name" value="Bromodomain"/>
</dbReference>
<feature type="region of interest" description="Disordered" evidence="5">
    <location>
        <begin position="263"/>
        <end position="333"/>
    </location>
</feature>
<proteinExistence type="predicted"/>
<feature type="compositionally biased region" description="Pro residues" evidence="5">
    <location>
        <begin position="268"/>
        <end position="284"/>
    </location>
</feature>
<name>A0AAU9RAT3_THLAR</name>
<keyword evidence="3" id="KW-0804">Transcription</keyword>
<dbReference type="PROSITE" id="PS50014">
    <property type="entry name" value="BROMODOMAIN_2"/>
    <property type="match status" value="1"/>
</dbReference>
<feature type="domain" description="NET" evidence="7">
    <location>
        <begin position="320"/>
        <end position="401"/>
    </location>
</feature>
<evidence type="ECO:0000256" key="4">
    <source>
        <dbReference type="PROSITE-ProRule" id="PRU00035"/>
    </source>
</evidence>
<sequence>MSSDHIVGASKTKHKWSASGNQSQSRSKPMVVNRQERSVPLVYPPNSFASEDGRNMLRVSLSSISKLEVRNLKRKLTAELDEVRSLIRRFDPEGNIGGPMAKTGAVGRNKKLKTGNGVKKGGAHGADKATVQIFKNCNNLLTKLMKHKDGYIFNAPVDAKGLGLHDYHTIVKEPMDLGTVKAKLGKSLYKSPLDFAEDVRLTFNNAILYNPIGHGVHNMAKLLLSIFEEKWVSIEVQYDNLHRKLKPTRDIDFPRPASTFAPVVEPLPAAPTPSPSPPPPPASHPPVLENRSFERAESMTTPVEPEAVTTAPEKPEEEEEEAPVDTTRDLTRDEKRRLSEELQDLPYDKLETVVQIIKKRNPELSQQDDEIELDIDTVDMETLWELYRFVTGYKESMSKKKEDQGFGSERDAESVHNIIQEPTTLATGTETSRVNESGKAIRTSSPVRQENNASGSSSSNSSSSDSGSSSSDSNSDSSSGRGSDTGN</sequence>